<sequence>MTESKKYPWHDSAWQHVQSMAEQERLPHALLILGQDGLDNDQLAKQIVTSILCLHPSTDFTACGLCHSCQLMSAESHPDHHIVAPEEAGKVIKVDQIRELISKQSLMPKISPAKTVIISQADQMNHNAFNSLLKLLEEPTNNTVLVLIANNSHALPITIKSRCQNLNIRTPDTDTAMQWLSLNQDQFSAEQCDVLLKMTNNSPLSALALGESGLEQYEQIMSGITLLMKVQANPIELTAQWQAFDPMVIMMQLQRLFETKISTLLKSPSTEQSQILRPYWAIVDCILHTMKLLSSKNNANTTLLMEDFMVAVMQQASVIRSHQK</sequence>
<dbReference type="NCBIfam" id="TIGR00678">
    <property type="entry name" value="holB"/>
    <property type="match status" value="1"/>
</dbReference>
<dbReference type="InterPro" id="IPR027417">
    <property type="entry name" value="P-loop_NTPase"/>
</dbReference>
<keyword evidence="4" id="KW-0808">Transferase</keyword>
<dbReference type="EC" id="2.7.7.7" evidence="1"/>
<evidence type="ECO:0000313" key="4">
    <source>
        <dbReference type="EMBL" id="HEC73636.1"/>
    </source>
</evidence>
<comment type="caution">
    <text evidence="4">The sequence shown here is derived from an EMBL/GenBank/DDBJ whole genome shotgun (WGS) entry which is preliminary data.</text>
</comment>
<dbReference type="Proteomes" id="UP000886384">
    <property type="component" value="Unassembled WGS sequence"/>
</dbReference>
<evidence type="ECO:0000256" key="2">
    <source>
        <dbReference type="ARBA" id="ARBA00022932"/>
    </source>
</evidence>
<dbReference type="PANTHER" id="PTHR11669">
    <property type="entry name" value="REPLICATION FACTOR C / DNA POLYMERASE III GAMMA-TAU SUBUNIT"/>
    <property type="match status" value="1"/>
</dbReference>
<proteinExistence type="predicted"/>
<dbReference type="Gene3D" id="3.40.50.300">
    <property type="entry name" value="P-loop containing nucleotide triphosphate hydrolases"/>
    <property type="match status" value="1"/>
</dbReference>
<keyword evidence="2" id="KW-0239">DNA-directed DNA polymerase</keyword>
<dbReference type="Pfam" id="PF13177">
    <property type="entry name" value="DNA_pol3_delta2"/>
    <property type="match status" value="1"/>
</dbReference>
<accession>A0A7C1W481</accession>
<protein>
    <recommendedName>
        <fullName evidence="1">DNA-directed DNA polymerase</fullName>
        <ecNumber evidence="1">2.7.7.7</ecNumber>
    </recommendedName>
</protein>
<dbReference type="GO" id="GO:0008408">
    <property type="term" value="F:3'-5' exonuclease activity"/>
    <property type="evidence" value="ECO:0007669"/>
    <property type="project" value="InterPro"/>
</dbReference>
<dbReference type="EMBL" id="DRHY01000096">
    <property type="protein sequence ID" value="HEC73636.1"/>
    <property type="molecule type" value="Genomic_DNA"/>
</dbReference>
<dbReference type="GO" id="GO:0009360">
    <property type="term" value="C:DNA polymerase III complex"/>
    <property type="evidence" value="ECO:0007669"/>
    <property type="project" value="TreeGrafter"/>
</dbReference>
<keyword evidence="4" id="KW-0548">Nucleotidyltransferase</keyword>
<dbReference type="GO" id="GO:0006261">
    <property type="term" value="P:DNA-templated DNA replication"/>
    <property type="evidence" value="ECO:0007669"/>
    <property type="project" value="TreeGrafter"/>
</dbReference>
<dbReference type="InterPro" id="IPR050238">
    <property type="entry name" value="DNA_Rep/Repair_Clamp_Loader"/>
</dbReference>
<evidence type="ECO:0000256" key="3">
    <source>
        <dbReference type="ARBA" id="ARBA00049244"/>
    </source>
</evidence>
<dbReference type="GO" id="GO:0003887">
    <property type="term" value="F:DNA-directed DNA polymerase activity"/>
    <property type="evidence" value="ECO:0007669"/>
    <property type="project" value="UniProtKB-KW"/>
</dbReference>
<dbReference type="PANTHER" id="PTHR11669:SF8">
    <property type="entry name" value="DNA POLYMERASE III SUBUNIT DELTA"/>
    <property type="match status" value="1"/>
</dbReference>
<name>A0A7C1W481_9GAMM</name>
<evidence type="ECO:0000256" key="1">
    <source>
        <dbReference type="ARBA" id="ARBA00012417"/>
    </source>
</evidence>
<gene>
    <name evidence="4" type="primary">holB</name>
    <name evidence="4" type="ORF">ENI26_04590</name>
</gene>
<dbReference type="SUPFAM" id="SSF52540">
    <property type="entry name" value="P-loop containing nucleoside triphosphate hydrolases"/>
    <property type="match status" value="1"/>
</dbReference>
<organism evidence="4">
    <name type="scientific">Methylophaga aminisulfidivorans</name>
    <dbReference type="NCBI Taxonomy" id="230105"/>
    <lineage>
        <taxon>Bacteria</taxon>
        <taxon>Pseudomonadati</taxon>
        <taxon>Pseudomonadota</taxon>
        <taxon>Gammaproteobacteria</taxon>
        <taxon>Thiotrichales</taxon>
        <taxon>Piscirickettsiaceae</taxon>
        <taxon>Methylophaga</taxon>
    </lineage>
</organism>
<comment type="catalytic activity">
    <reaction evidence="3">
        <text>DNA(n) + a 2'-deoxyribonucleoside 5'-triphosphate = DNA(n+1) + diphosphate</text>
        <dbReference type="Rhea" id="RHEA:22508"/>
        <dbReference type="Rhea" id="RHEA-COMP:17339"/>
        <dbReference type="Rhea" id="RHEA-COMP:17340"/>
        <dbReference type="ChEBI" id="CHEBI:33019"/>
        <dbReference type="ChEBI" id="CHEBI:61560"/>
        <dbReference type="ChEBI" id="CHEBI:173112"/>
        <dbReference type="EC" id="2.7.7.7"/>
    </reaction>
</comment>
<dbReference type="AlphaFoldDB" id="A0A7C1W481"/>
<dbReference type="InterPro" id="IPR004622">
    <property type="entry name" value="DNA_pol_HolB"/>
</dbReference>
<reference evidence="4" key="1">
    <citation type="journal article" date="2020" name="mSystems">
        <title>Genome- and Community-Level Interaction Insights into Carbon Utilization and Element Cycling Functions of Hydrothermarchaeota in Hydrothermal Sediment.</title>
        <authorList>
            <person name="Zhou Z."/>
            <person name="Liu Y."/>
            <person name="Xu W."/>
            <person name="Pan J."/>
            <person name="Luo Z.H."/>
            <person name="Li M."/>
        </authorList>
    </citation>
    <scope>NUCLEOTIDE SEQUENCE [LARGE SCALE GENOMIC DNA]</scope>
    <source>
        <strain evidence="4">HyVt-380</strain>
    </source>
</reference>